<reference evidence="5 6" key="1">
    <citation type="submission" date="2019-06" db="EMBL/GenBank/DDBJ databases">
        <title>Whole genome sequence for Cellvibrionaceae sp. R142.</title>
        <authorList>
            <person name="Wang G."/>
        </authorList>
    </citation>
    <scope>NUCLEOTIDE SEQUENCE [LARGE SCALE GENOMIC DNA]</scope>
    <source>
        <strain evidence="5 6">R142</strain>
    </source>
</reference>
<dbReference type="Gene3D" id="1.10.10.10">
    <property type="entry name" value="Winged helix-like DNA-binding domain superfamily/Winged helix DNA-binding domain"/>
    <property type="match status" value="1"/>
</dbReference>
<evidence type="ECO:0000256" key="1">
    <source>
        <dbReference type="ARBA" id="ARBA00023015"/>
    </source>
</evidence>
<dbReference type="PANTHER" id="PTHR30154">
    <property type="entry name" value="LEUCINE-RESPONSIVE REGULATORY PROTEIN"/>
    <property type="match status" value="1"/>
</dbReference>
<dbReference type="Gene3D" id="3.30.70.920">
    <property type="match status" value="1"/>
</dbReference>
<sequence length="170" mass="18294">MKSNSSNNDEQALPLTGLDSTDVRILEILQADGRISNADLAEAIGLSPSPCLRRVKRLEKEGIIAAYSARLDTKKLGWHVSAFVSISLGQHGQPDVDRFQAGIAELPQVTWCYALSGSNDLLLRIVAEDLDGLYRLMVELGALPGVKDIQSSVAIQELKNSRSLPLGGAV</sequence>
<dbReference type="OrthoDB" id="8590699at2"/>
<dbReference type="CDD" id="cd00090">
    <property type="entry name" value="HTH_ARSR"/>
    <property type="match status" value="1"/>
</dbReference>
<dbReference type="InterPro" id="IPR036390">
    <property type="entry name" value="WH_DNA-bd_sf"/>
</dbReference>
<evidence type="ECO:0000313" key="5">
    <source>
        <dbReference type="EMBL" id="TQV72610.1"/>
    </source>
</evidence>
<dbReference type="EMBL" id="VHSG01000019">
    <property type="protein sequence ID" value="TQV72610.1"/>
    <property type="molecule type" value="Genomic_DNA"/>
</dbReference>
<name>A0A545T5U3_9GAMM</name>
<organism evidence="5 6">
    <name type="scientific">Exilibacterium tricleocarpae</name>
    <dbReference type="NCBI Taxonomy" id="2591008"/>
    <lineage>
        <taxon>Bacteria</taxon>
        <taxon>Pseudomonadati</taxon>
        <taxon>Pseudomonadota</taxon>
        <taxon>Gammaproteobacteria</taxon>
        <taxon>Cellvibrionales</taxon>
        <taxon>Cellvibrionaceae</taxon>
        <taxon>Exilibacterium</taxon>
    </lineage>
</organism>
<evidence type="ECO:0000256" key="3">
    <source>
        <dbReference type="ARBA" id="ARBA00023163"/>
    </source>
</evidence>
<dbReference type="InterPro" id="IPR036388">
    <property type="entry name" value="WH-like_DNA-bd_sf"/>
</dbReference>
<dbReference type="GO" id="GO:0043200">
    <property type="term" value="P:response to amino acid"/>
    <property type="evidence" value="ECO:0007669"/>
    <property type="project" value="TreeGrafter"/>
</dbReference>
<dbReference type="AlphaFoldDB" id="A0A545T5U3"/>
<dbReference type="SUPFAM" id="SSF54909">
    <property type="entry name" value="Dimeric alpha+beta barrel"/>
    <property type="match status" value="1"/>
</dbReference>
<dbReference type="InterPro" id="IPR000485">
    <property type="entry name" value="AsnC-type_HTH_dom"/>
</dbReference>
<dbReference type="SUPFAM" id="SSF46785">
    <property type="entry name" value="Winged helix' DNA-binding domain"/>
    <property type="match status" value="1"/>
</dbReference>
<feature type="domain" description="HTH asnC-type" evidence="4">
    <location>
        <begin position="18"/>
        <end position="79"/>
    </location>
</feature>
<dbReference type="PROSITE" id="PS50956">
    <property type="entry name" value="HTH_ASNC_2"/>
    <property type="match status" value="1"/>
</dbReference>
<dbReference type="Pfam" id="PF13412">
    <property type="entry name" value="HTH_24"/>
    <property type="match status" value="1"/>
</dbReference>
<dbReference type="PANTHER" id="PTHR30154:SF46">
    <property type="entry name" value="TRANSCRIPTIONAL REGULATORY PROTEIN"/>
    <property type="match status" value="1"/>
</dbReference>
<accession>A0A545T5U3</accession>
<keyword evidence="3" id="KW-0804">Transcription</keyword>
<dbReference type="InterPro" id="IPR019885">
    <property type="entry name" value="Tscrpt_reg_HTH_AsnC-type_CS"/>
</dbReference>
<dbReference type="SMART" id="SM00344">
    <property type="entry name" value="HTH_ASNC"/>
    <property type="match status" value="1"/>
</dbReference>
<dbReference type="GO" id="GO:0005829">
    <property type="term" value="C:cytosol"/>
    <property type="evidence" value="ECO:0007669"/>
    <property type="project" value="TreeGrafter"/>
</dbReference>
<proteinExistence type="predicted"/>
<dbReference type="Pfam" id="PF01037">
    <property type="entry name" value="AsnC_trans_reg"/>
    <property type="match status" value="1"/>
</dbReference>
<dbReference type="GO" id="GO:0006355">
    <property type="term" value="P:regulation of DNA-templated transcription"/>
    <property type="evidence" value="ECO:0007669"/>
    <property type="project" value="UniProtKB-ARBA"/>
</dbReference>
<comment type="caution">
    <text evidence="5">The sequence shown here is derived from an EMBL/GenBank/DDBJ whole genome shotgun (WGS) entry which is preliminary data.</text>
</comment>
<dbReference type="GO" id="GO:0043565">
    <property type="term" value="F:sequence-specific DNA binding"/>
    <property type="evidence" value="ECO:0007669"/>
    <property type="project" value="InterPro"/>
</dbReference>
<dbReference type="PROSITE" id="PS00519">
    <property type="entry name" value="HTH_ASNC_1"/>
    <property type="match status" value="1"/>
</dbReference>
<protein>
    <submittedName>
        <fullName evidence="5">Lrp/AsnC family transcriptional regulator</fullName>
    </submittedName>
</protein>
<evidence type="ECO:0000259" key="4">
    <source>
        <dbReference type="PROSITE" id="PS50956"/>
    </source>
</evidence>
<keyword evidence="1" id="KW-0805">Transcription regulation</keyword>
<dbReference type="PRINTS" id="PR00033">
    <property type="entry name" value="HTHASNC"/>
</dbReference>
<keyword evidence="2" id="KW-0238">DNA-binding</keyword>
<dbReference type="RefSeq" id="WP_142928340.1">
    <property type="nucleotide sequence ID" value="NZ_ML660098.1"/>
</dbReference>
<keyword evidence="6" id="KW-1185">Reference proteome</keyword>
<dbReference type="InterPro" id="IPR011008">
    <property type="entry name" value="Dimeric_a/b-barrel"/>
</dbReference>
<dbReference type="InterPro" id="IPR019888">
    <property type="entry name" value="Tscrpt_reg_AsnC-like"/>
</dbReference>
<evidence type="ECO:0000313" key="6">
    <source>
        <dbReference type="Proteomes" id="UP000319732"/>
    </source>
</evidence>
<dbReference type="InterPro" id="IPR011991">
    <property type="entry name" value="ArsR-like_HTH"/>
</dbReference>
<dbReference type="Proteomes" id="UP000319732">
    <property type="component" value="Unassembled WGS sequence"/>
</dbReference>
<gene>
    <name evidence="5" type="ORF">FKG94_18115</name>
</gene>
<evidence type="ECO:0000256" key="2">
    <source>
        <dbReference type="ARBA" id="ARBA00023125"/>
    </source>
</evidence>
<dbReference type="InterPro" id="IPR019887">
    <property type="entry name" value="Tscrpt_reg_AsnC/Lrp_C"/>
</dbReference>